<proteinExistence type="predicted"/>
<comment type="caution">
    <text evidence="1">The sequence shown here is derived from an EMBL/GenBank/DDBJ whole genome shotgun (WGS) entry which is preliminary data.</text>
</comment>
<sequence length="91" mass="10553">MSELPFFNVDRIMNNLPFFDVNSHESFMSVDGNNNETSDVYNTKSNEEIVTDNDESDLESDYKEDNNTKSNEEIVINNGEPDLERDHEEDN</sequence>
<dbReference type="Proteomes" id="UP000789920">
    <property type="component" value="Unassembled WGS sequence"/>
</dbReference>
<reference evidence="1" key="1">
    <citation type="submission" date="2021-06" db="EMBL/GenBank/DDBJ databases">
        <authorList>
            <person name="Kallberg Y."/>
            <person name="Tangrot J."/>
            <person name="Rosling A."/>
        </authorList>
    </citation>
    <scope>NUCLEOTIDE SEQUENCE</scope>
    <source>
        <strain evidence="1">MA461A</strain>
    </source>
</reference>
<organism evidence="1 2">
    <name type="scientific">Racocetra persica</name>
    <dbReference type="NCBI Taxonomy" id="160502"/>
    <lineage>
        <taxon>Eukaryota</taxon>
        <taxon>Fungi</taxon>
        <taxon>Fungi incertae sedis</taxon>
        <taxon>Mucoromycota</taxon>
        <taxon>Glomeromycotina</taxon>
        <taxon>Glomeromycetes</taxon>
        <taxon>Diversisporales</taxon>
        <taxon>Gigasporaceae</taxon>
        <taxon>Racocetra</taxon>
    </lineage>
</organism>
<evidence type="ECO:0000313" key="2">
    <source>
        <dbReference type="Proteomes" id="UP000789920"/>
    </source>
</evidence>
<gene>
    <name evidence="1" type="ORF">RPERSI_LOCUS31008</name>
</gene>
<keyword evidence="2" id="KW-1185">Reference proteome</keyword>
<evidence type="ECO:0000313" key="1">
    <source>
        <dbReference type="EMBL" id="CAG8839331.1"/>
    </source>
</evidence>
<feature type="non-terminal residue" evidence="1">
    <location>
        <position position="1"/>
    </location>
</feature>
<protein>
    <submittedName>
        <fullName evidence="1">29619_t:CDS:1</fullName>
    </submittedName>
</protein>
<accession>A0ACA9SIC4</accession>
<feature type="non-terminal residue" evidence="1">
    <location>
        <position position="91"/>
    </location>
</feature>
<name>A0ACA9SIC4_9GLOM</name>
<dbReference type="EMBL" id="CAJVQC010123250">
    <property type="protein sequence ID" value="CAG8839331.1"/>
    <property type="molecule type" value="Genomic_DNA"/>
</dbReference>